<feature type="transmembrane region" description="Helical" evidence="6">
    <location>
        <begin position="313"/>
        <end position="334"/>
    </location>
</feature>
<dbReference type="PANTHER" id="PTHR42770:SF11">
    <property type="entry name" value="INNER MEMBRANE TRANSPORT PROTEIN YBAT"/>
    <property type="match status" value="1"/>
</dbReference>
<dbReference type="RefSeq" id="WP_068542545.1">
    <property type="nucleotide sequence ID" value="NZ_LSFI01000033.1"/>
</dbReference>
<feature type="transmembrane region" description="Helical" evidence="6">
    <location>
        <begin position="125"/>
        <end position="146"/>
    </location>
</feature>
<gene>
    <name evidence="7" type="ORF">TH606_07535</name>
</gene>
<evidence type="ECO:0000256" key="6">
    <source>
        <dbReference type="SAM" id="Phobius"/>
    </source>
</evidence>
<dbReference type="PIRSF" id="PIRSF006060">
    <property type="entry name" value="AA_transporter"/>
    <property type="match status" value="1"/>
</dbReference>
<accession>A0A177E5Y9</accession>
<name>A0A177E5Y9_9BACT</name>
<dbReference type="GO" id="GO:0022857">
    <property type="term" value="F:transmembrane transporter activity"/>
    <property type="evidence" value="ECO:0007669"/>
    <property type="project" value="InterPro"/>
</dbReference>
<dbReference type="InterPro" id="IPR050367">
    <property type="entry name" value="APC_superfamily"/>
</dbReference>
<feature type="transmembrane region" description="Helical" evidence="6">
    <location>
        <begin position="78"/>
        <end position="105"/>
    </location>
</feature>
<feature type="transmembrane region" description="Helical" evidence="6">
    <location>
        <begin position="371"/>
        <end position="392"/>
    </location>
</feature>
<dbReference type="EMBL" id="LSFI01000033">
    <property type="protein sequence ID" value="OAG27315.1"/>
    <property type="molecule type" value="Genomic_DNA"/>
</dbReference>
<evidence type="ECO:0000313" key="8">
    <source>
        <dbReference type="Proteomes" id="UP000076964"/>
    </source>
</evidence>
<evidence type="ECO:0000256" key="4">
    <source>
        <dbReference type="ARBA" id="ARBA00022989"/>
    </source>
</evidence>
<dbReference type="GO" id="GO:0005886">
    <property type="term" value="C:plasma membrane"/>
    <property type="evidence" value="ECO:0007669"/>
    <property type="project" value="UniProtKB-SubCell"/>
</dbReference>
<keyword evidence="8" id="KW-1185">Reference proteome</keyword>
<comment type="subcellular location">
    <subcellularLocation>
        <location evidence="1">Cell membrane</location>
        <topology evidence="1">Multi-pass membrane protein</topology>
    </subcellularLocation>
</comment>
<proteinExistence type="predicted"/>
<keyword evidence="4 6" id="KW-1133">Transmembrane helix</keyword>
<dbReference type="PANTHER" id="PTHR42770">
    <property type="entry name" value="AMINO ACID TRANSPORTER-RELATED"/>
    <property type="match status" value="1"/>
</dbReference>
<comment type="caution">
    <text evidence="7">The sequence shown here is derived from an EMBL/GenBank/DDBJ whole genome shotgun (WGS) entry which is preliminary data.</text>
</comment>
<feature type="transmembrane region" description="Helical" evidence="6">
    <location>
        <begin position="153"/>
        <end position="171"/>
    </location>
</feature>
<sequence>MHSKKIGFWEAYSIGVGGMIGGGIFAVLGLTILLAKGAAPLAFLFAGLLALITAYSYAKLSVRYPSEGGTIEFIVQGFGAGILAAWLNTLLLASYIIMLSLYSYAFGSYGAVLIAGVETIWLKKLLTLAVILFFTVLNLLGAYIVGKAEDLMVAFKVFILIFFSVLGFFTIDPAKLSPETYPHLLNILTGGLIIFLAYEGFELIANTAQDVEEPDKVLPLAFYAAVISVMAIYILVALVTVGNLDPSEVIKAKDYVLAEAAKPFLGRLGFILIAIAALASTASAINATLYGTARVSYLVAKYGELPQFFGKHIWKGAYEGLLIISALTIVAALSFDLKNISVAGSLGFLLVFSAVNFSNFRLSRKTGANRFLAGIGAIGCLFSAAALIIYNLKTSPQALYSSAWILGGTFIFEFIYRLTTKKHLAKFIDRKLQEREEFLDNFIKNIPPILAAIRKHFKEAKVYLLDELAGEKREVANKMHLLLAFPKKPSQKEREIEELIRKTAGLSPHHPIKFSVIASSELEEYLREKEHKLLYEMEKDRS</sequence>
<protein>
    <submittedName>
        <fullName evidence="7">Amino acid transporter</fullName>
    </submittedName>
</protein>
<evidence type="ECO:0000256" key="1">
    <source>
        <dbReference type="ARBA" id="ARBA00004651"/>
    </source>
</evidence>
<organism evidence="7 8">
    <name type="scientific">Thermodesulfatator autotrophicus</name>
    <dbReference type="NCBI Taxonomy" id="1795632"/>
    <lineage>
        <taxon>Bacteria</taxon>
        <taxon>Pseudomonadati</taxon>
        <taxon>Thermodesulfobacteriota</taxon>
        <taxon>Thermodesulfobacteria</taxon>
        <taxon>Thermodesulfobacteriales</taxon>
        <taxon>Thermodesulfatatoraceae</taxon>
        <taxon>Thermodesulfatator</taxon>
    </lineage>
</organism>
<reference evidence="7 8" key="1">
    <citation type="submission" date="2016-02" db="EMBL/GenBank/DDBJ databases">
        <title>Draft genome sequence of Thermodesulfatator sp. S606.</title>
        <authorList>
            <person name="Lai Q."/>
            <person name="Cao J."/>
            <person name="Dupont S."/>
            <person name="Shao Z."/>
            <person name="Jebbar M."/>
            <person name="Alain K."/>
        </authorList>
    </citation>
    <scope>NUCLEOTIDE SEQUENCE [LARGE SCALE GENOMIC DNA]</scope>
    <source>
        <strain evidence="7 8">S606</strain>
    </source>
</reference>
<feature type="transmembrane region" description="Helical" evidence="6">
    <location>
        <begin position="12"/>
        <end position="35"/>
    </location>
</feature>
<keyword evidence="2" id="KW-1003">Cell membrane</keyword>
<dbReference type="InterPro" id="IPR002293">
    <property type="entry name" value="AA/rel_permease1"/>
</dbReference>
<dbReference type="STRING" id="1795632.TH606_07535"/>
<feature type="transmembrane region" description="Helical" evidence="6">
    <location>
        <begin position="264"/>
        <end position="292"/>
    </location>
</feature>
<evidence type="ECO:0000256" key="5">
    <source>
        <dbReference type="ARBA" id="ARBA00023136"/>
    </source>
</evidence>
<dbReference type="Gene3D" id="1.20.1740.10">
    <property type="entry name" value="Amino acid/polyamine transporter I"/>
    <property type="match status" value="1"/>
</dbReference>
<feature type="transmembrane region" description="Helical" evidence="6">
    <location>
        <begin position="183"/>
        <end position="205"/>
    </location>
</feature>
<keyword evidence="3 6" id="KW-0812">Transmembrane</keyword>
<evidence type="ECO:0000256" key="3">
    <source>
        <dbReference type="ARBA" id="ARBA00022692"/>
    </source>
</evidence>
<keyword evidence="5 6" id="KW-0472">Membrane</keyword>
<dbReference type="Proteomes" id="UP000076964">
    <property type="component" value="Unassembled WGS sequence"/>
</dbReference>
<evidence type="ECO:0000256" key="2">
    <source>
        <dbReference type="ARBA" id="ARBA00022475"/>
    </source>
</evidence>
<feature type="transmembrane region" description="Helical" evidence="6">
    <location>
        <begin position="340"/>
        <end position="359"/>
    </location>
</feature>
<feature type="transmembrane region" description="Helical" evidence="6">
    <location>
        <begin position="217"/>
        <end position="244"/>
    </location>
</feature>
<dbReference type="Pfam" id="PF13520">
    <property type="entry name" value="AA_permease_2"/>
    <property type="match status" value="1"/>
</dbReference>
<feature type="transmembrane region" description="Helical" evidence="6">
    <location>
        <begin position="41"/>
        <end position="58"/>
    </location>
</feature>
<dbReference type="OrthoDB" id="9804700at2"/>
<feature type="transmembrane region" description="Helical" evidence="6">
    <location>
        <begin position="398"/>
        <end position="416"/>
    </location>
</feature>
<evidence type="ECO:0000313" key="7">
    <source>
        <dbReference type="EMBL" id="OAG27315.1"/>
    </source>
</evidence>
<dbReference type="AlphaFoldDB" id="A0A177E5Y9"/>